<dbReference type="InterPro" id="IPR002022">
    <property type="entry name" value="Pec_lyase"/>
</dbReference>
<dbReference type="GO" id="GO:0005576">
    <property type="term" value="C:extracellular region"/>
    <property type="evidence" value="ECO:0007669"/>
    <property type="project" value="UniProtKB-SubCell"/>
</dbReference>
<evidence type="ECO:0000313" key="7">
    <source>
        <dbReference type="EMBL" id="KAF2665824.1"/>
    </source>
</evidence>
<dbReference type="InterPro" id="IPR012334">
    <property type="entry name" value="Pectin_lyas_fold"/>
</dbReference>
<dbReference type="InterPro" id="IPR045032">
    <property type="entry name" value="PEL"/>
</dbReference>
<keyword evidence="2 5" id="KW-0732">Signal</keyword>
<evidence type="ECO:0000256" key="2">
    <source>
        <dbReference type="ARBA" id="ARBA00022729"/>
    </source>
</evidence>
<evidence type="ECO:0000256" key="3">
    <source>
        <dbReference type="ARBA" id="ARBA00023239"/>
    </source>
</evidence>
<keyword evidence="3 4" id="KW-0456">Lyase</keyword>
<evidence type="ECO:0000256" key="1">
    <source>
        <dbReference type="ARBA" id="ARBA00010980"/>
    </source>
</evidence>
<name>A0A6A6U4F0_9PEZI</name>
<accession>A0A6A6U4F0</accession>
<dbReference type="GO" id="GO:0000272">
    <property type="term" value="P:polysaccharide catabolic process"/>
    <property type="evidence" value="ECO:0007669"/>
    <property type="project" value="UniProtKB-KW"/>
</dbReference>
<keyword evidence="4" id="KW-0964">Secreted</keyword>
<dbReference type="EMBL" id="MU004240">
    <property type="protein sequence ID" value="KAF2665824.1"/>
    <property type="molecule type" value="Genomic_DNA"/>
</dbReference>
<dbReference type="Gene3D" id="2.160.20.10">
    <property type="entry name" value="Single-stranded right-handed beta-helix, Pectin lyase-like"/>
    <property type="match status" value="1"/>
</dbReference>
<organism evidence="7 8">
    <name type="scientific">Microthyrium microscopicum</name>
    <dbReference type="NCBI Taxonomy" id="703497"/>
    <lineage>
        <taxon>Eukaryota</taxon>
        <taxon>Fungi</taxon>
        <taxon>Dikarya</taxon>
        <taxon>Ascomycota</taxon>
        <taxon>Pezizomycotina</taxon>
        <taxon>Dothideomycetes</taxon>
        <taxon>Dothideomycetes incertae sedis</taxon>
        <taxon>Microthyriales</taxon>
        <taxon>Microthyriaceae</taxon>
        <taxon>Microthyrium</taxon>
    </lineage>
</organism>
<comment type="similarity">
    <text evidence="1 4">Belongs to the polysaccharide lyase 1 family.</text>
</comment>
<keyword evidence="8" id="KW-1185">Reference proteome</keyword>
<feature type="domain" description="Pectate lyase" evidence="6">
    <location>
        <begin position="41"/>
        <end position="254"/>
    </location>
</feature>
<gene>
    <name evidence="7" type="ORF">BT63DRAFT_459402</name>
</gene>
<keyword evidence="4" id="KW-0624">Polysaccharide degradation</keyword>
<feature type="chain" id="PRO_5025469169" evidence="5">
    <location>
        <begin position="18"/>
        <end position="314"/>
    </location>
</feature>
<evidence type="ECO:0000259" key="6">
    <source>
        <dbReference type="SMART" id="SM00656"/>
    </source>
</evidence>
<protein>
    <submittedName>
        <fullName evidence="7">Pectin lyase-like protein</fullName>
    </submittedName>
</protein>
<evidence type="ECO:0000256" key="5">
    <source>
        <dbReference type="SAM" id="SignalP"/>
    </source>
</evidence>
<feature type="signal peptide" evidence="5">
    <location>
        <begin position="1"/>
        <end position="17"/>
    </location>
</feature>
<dbReference type="SMART" id="SM00656">
    <property type="entry name" value="Amb_all"/>
    <property type="match status" value="1"/>
</dbReference>
<keyword evidence="4" id="KW-0119">Carbohydrate metabolism</keyword>
<dbReference type="InterPro" id="IPR011050">
    <property type="entry name" value="Pectin_lyase_fold/virulence"/>
</dbReference>
<dbReference type="GO" id="GO:0030570">
    <property type="term" value="F:pectate lyase activity"/>
    <property type="evidence" value="ECO:0007669"/>
    <property type="project" value="InterPro"/>
</dbReference>
<dbReference type="PANTHER" id="PTHR31683:SF18">
    <property type="entry name" value="PECTATE LYASE 21-RELATED"/>
    <property type="match status" value="1"/>
</dbReference>
<sequence length="314" mass="33073">MFLSTLVAILIISLVVADPIPQRGAVSEGPIGYGASTTGGGNGGGITVTSCSALSAAAGKGGNVIKIQGVLPGCGVIKVGGSTTIQGVGANSGLKDGGLIIKRVSNVIIRNIKFDTPTEKGDALSLDRATKVWIDHCEFKSKGKAVNKDYYDGLLDITHGCDQVTVSWSKFSDHWKGSLVGHSDKNSEEDTGKLHVTFHHNHWNNVNSRLPSIRFGTGHMFSSCFENTPTSGINARMGAQVLVEESHFRNVTLPIVTNLSSKVEGLATSKNNIFENGEARITKPAALSIPYKYTTDPAATICELLSAKAGVGHI</sequence>
<dbReference type="Proteomes" id="UP000799302">
    <property type="component" value="Unassembled WGS sequence"/>
</dbReference>
<comment type="subcellular location">
    <subcellularLocation>
        <location evidence="4">Secreted</location>
    </subcellularLocation>
</comment>
<proteinExistence type="inferred from homology"/>
<reference evidence="7" key="1">
    <citation type="journal article" date="2020" name="Stud. Mycol.">
        <title>101 Dothideomycetes genomes: a test case for predicting lifestyles and emergence of pathogens.</title>
        <authorList>
            <person name="Haridas S."/>
            <person name="Albert R."/>
            <person name="Binder M."/>
            <person name="Bloem J."/>
            <person name="Labutti K."/>
            <person name="Salamov A."/>
            <person name="Andreopoulos B."/>
            <person name="Baker S."/>
            <person name="Barry K."/>
            <person name="Bills G."/>
            <person name="Bluhm B."/>
            <person name="Cannon C."/>
            <person name="Castanera R."/>
            <person name="Culley D."/>
            <person name="Daum C."/>
            <person name="Ezra D."/>
            <person name="Gonzalez J."/>
            <person name="Henrissat B."/>
            <person name="Kuo A."/>
            <person name="Liang C."/>
            <person name="Lipzen A."/>
            <person name="Lutzoni F."/>
            <person name="Magnuson J."/>
            <person name="Mondo S."/>
            <person name="Nolan M."/>
            <person name="Ohm R."/>
            <person name="Pangilinan J."/>
            <person name="Park H.-J."/>
            <person name="Ramirez L."/>
            <person name="Alfaro M."/>
            <person name="Sun H."/>
            <person name="Tritt A."/>
            <person name="Yoshinaga Y."/>
            <person name="Zwiers L.-H."/>
            <person name="Turgeon B."/>
            <person name="Goodwin S."/>
            <person name="Spatafora J."/>
            <person name="Crous P."/>
            <person name="Grigoriev I."/>
        </authorList>
    </citation>
    <scope>NUCLEOTIDE SEQUENCE</scope>
    <source>
        <strain evidence="7">CBS 115976</strain>
    </source>
</reference>
<dbReference type="OrthoDB" id="1637350at2759"/>
<dbReference type="PANTHER" id="PTHR31683">
    <property type="entry name" value="PECTATE LYASE 18-RELATED"/>
    <property type="match status" value="1"/>
</dbReference>
<evidence type="ECO:0000313" key="8">
    <source>
        <dbReference type="Proteomes" id="UP000799302"/>
    </source>
</evidence>
<dbReference type="SUPFAM" id="SSF51126">
    <property type="entry name" value="Pectin lyase-like"/>
    <property type="match status" value="1"/>
</dbReference>
<evidence type="ECO:0000256" key="4">
    <source>
        <dbReference type="RuleBase" id="RU361173"/>
    </source>
</evidence>
<dbReference type="Pfam" id="PF00544">
    <property type="entry name" value="Pectate_lyase_4"/>
    <property type="match status" value="1"/>
</dbReference>
<dbReference type="AlphaFoldDB" id="A0A6A6U4F0"/>